<dbReference type="PANTHER" id="PTHR11963:SF23">
    <property type="entry name" value="CYTOSOL AMINOPEPTIDASE"/>
    <property type="match status" value="1"/>
</dbReference>
<feature type="binding site" evidence="8">
    <location>
        <position position="355"/>
    </location>
    <ligand>
        <name>Mn(2+)</name>
        <dbReference type="ChEBI" id="CHEBI:29035"/>
        <label>2</label>
    </ligand>
</feature>
<evidence type="ECO:0000256" key="4">
    <source>
        <dbReference type="ARBA" id="ARBA00022438"/>
    </source>
</evidence>
<comment type="cofactor">
    <cofactor evidence="8">
        <name>Mn(2+)</name>
        <dbReference type="ChEBI" id="CHEBI:29035"/>
    </cofactor>
    <text evidence="8">Binds 2 manganese ions per subunit.</text>
</comment>
<evidence type="ECO:0000313" key="11">
    <source>
        <dbReference type="Proteomes" id="UP000277007"/>
    </source>
</evidence>
<keyword evidence="4 8" id="KW-0031">Aminopeptidase</keyword>
<dbReference type="SUPFAM" id="SSF52949">
    <property type="entry name" value="Macro domain-like"/>
    <property type="match status" value="1"/>
</dbReference>
<dbReference type="PRINTS" id="PR00481">
    <property type="entry name" value="LAMNOPPTDASE"/>
</dbReference>
<keyword evidence="11" id="KW-1185">Reference proteome</keyword>
<evidence type="ECO:0000256" key="3">
    <source>
        <dbReference type="ARBA" id="ARBA00009528"/>
    </source>
</evidence>
<keyword evidence="7 8" id="KW-0464">Manganese</keyword>
<dbReference type="SUPFAM" id="SSF53187">
    <property type="entry name" value="Zn-dependent exopeptidases"/>
    <property type="match status" value="1"/>
</dbReference>
<dbReference type="EC" id="3.4.11.1" evidence="8"/>
<dbReference type="EC" id="3.4.11.10" evidence="8"/>
<dbReference type="NCBIfam" id="NF002073">
    <property type="entry name" value="PRK00913.1-2"/>
    <property type="match status" value="1"/>
</dbReference>
<accession>A0A431VHF3</accession>
<dbReference type="CDD" id="cd00433">
    <property type="entry name" value="Peptidase_M17"/>
    <property type="match status" value="1"/>
</dbReference>
<dbReference type="InterPro" id="IPR008283">
    <property type="entry name" value="Peptidase_M17_N"/>
</dbReference>
<comment type="subcellular location">
    <subcellularLocation>
        <location evidence="8">Cytoplasm</location>
    </subcellularLocation>
</comment>
<comment type="function">
    <text evidence="8">Presumably involved in the processing and regular turnover of intracellular proteins. Catalyzes the removal of unsubstituted N-terminal amino acids from various peptides.</text>
</comment>
<evidence type="ECO:0000259" key="9">
    <source>
        <dbReference type="PROSITE" id="PS00631"/>
    </source>
</evidence>
<dbReference type="Proteomes" id="UP000277007">
    <property type="component" value="Unassembled WGS sequence"/>
</dbReference>
<feature type="active site" evidence="8">
    <location>
        <position position="283"/>
    </location>
</feature>
<feature type="active site" evidence="8">
    <location>
        <position position="357"/>
    </location>
</feature>
<keyword evidence="8" id="KW-0479">Metal-binding</keyword>
<dbReference type="Pfam" id="PF00883">
    <property type="entry name" value="Peptidase_M17"/>
    <property type="match status" value="1"/>
</dbReference>
<organism evidence="10 11">
    <name type="scientific">Azospirillum griseum</name>
    <dbReference type="NCBI Taxonomy" id="2496639"/>
    <lineage>
        <taxon>Bacteria</taxon>
        <taxon>Pseudomonadati</taxon>
        <taxon>Pseudomonadota</taxon>
        <taxon>Alphaproteobacteria</taxon>
        <taxon>Rhodospirillales</taxon>
        <taxon>Azospirillaceae</taxon>
        <taxon>Azospirillum</taxon>
    </lineage>
</organism>
<gene>
    <name evidence="8" type="primary">pepA</name>
    <name evidence="10" type="ORF">EJ903_10625</name>
</gene>
<feature type="binding site" evidence="8">
    <location>
        <position position="271"/>
    </location>
    <ligand>
        <name>Mn(2+)</name>
        <dbReference type="ChEBI" id="CHEBI:29035"/>
        <label>2</label>
    </ligand>
</feature>
<dbReference type="GO" id="GO:0006508">
    <property type="term" value="P:proteolysis"/>
    <property type="evidence" value="ECO:0007669"/>
    <property type="project" value="UniProtKB-KW"/>
</dbReference>
<dbReference type="InterPro" id="IPR011356">
    <property type="entry name" value="Leucine_aapep/pepB"/>
</dbReference>
<feature type="binding site" evidence="8">
    <location>
        <position position="276"/>
    </location>
    <ligand>
        <name>Mn(2+)</name>
        <dbReference type="ChEBI" id="CHEBI:29035"/>
        <label>1</label>
    </ligand>
</feature>
<feature type="domain" description="Cytosol aminopeptidase" evidence="9">
    <location>
        <begin position="351"/>
        <end position="358"/>
    </location>
</feature>
<comment type="catalytic activity">
    <reaction evidence="1 8">
        <text>Release of an N-terminal amino acid, Xaa-|-Yaa-, in which Xaa is preferably Leu, but may be other amino acids including Pro although not Arg or Lys, and Yaa may be Pro. Amino acid amides and methyl esters are also readily hydrolyzed, but rates on arylamides are exceedingly low.</text>
        <dbReference type="EC" id="3.4.11.1"/>
    </reaction>
</comment>
<dbReference type="PROSITE" id="PS00631">
    <property type="entry name" value="CYTOSOL_AP"/>
    <property type="match status" value="1"/>
</dbReference>
<dbReference type="EMBL" id="RXMA01000008">
    <property type="protein sequence ID" value="RTR20568.1"/>
    <property type="molecule type" value="Genomic_DNA"/>
</dbReference>
<dbReference type="AlphaFoldDB" id="A0A431VHF3"/>
<evidence type="ECO:0000256" key="7">
    <source>
        <dbReference type="ARBA" id="ARBA00023211"/>
    </source>
</evidence>
<evidence type="ECO:0000256" key="1">
    <source>
        <dbReference type="ARBA" id="ARBA00000135"/>
    </source>
</evidence>
<feature type="binding site" evidence="8">
    <location>
        <position position="276"/>
    </location>
    <ligand>
        <name>Mn(2+)</name>
        <dbReference type="ChEBI" id="CHEBI:29035"/>
        <label>2</label>
    </ligand>
</feature>
<feature type="binding site" evidence="8">
    <location>
        <position position="294"/>
    </location>
    <ligand>
        <name>Mn(2+)</name>
        <dbReference type="ChEBI" id="CHEBI:29035"/>
        <label>2</label>
    </ligand>
</feature>
<evidence type="ECO:0000256" key="2">
    <source>
        <dbReference type="ARBA" id="ARBA00000967"/>
    </source>
</evidence>
<keyword evidence="5 8" id="KW-0645">Protease</keyword>
<dbReference type="Gene3D" id="3.40.220.10">
    <property type="entry name" value="Leucine Aminopeptidase, subunit E, domain 1"/>
    <property type="match status" value="1"/>
</dbReference>
<comment type="caution">
    <text evidence="10">The sequence shown here is derived from an EMBL/GenBank/DDBJ whole genome shotgun (WGS) entry which is preliminary data.</text>
</comment>
<evidence type="ECO:0000256" key="6">
    <source>
        <dbReference type="ARBA" id="ARBA00022801"/>
    </source>
</evidence>
<evidence type="ECO:0000256" key="5">
    <source>
        <dbReference type="ARBA" id="ARBA00022670"/>
    </source>
</evidence>
<keyword evidence="8" id="KW-0963">Cytoplasm</keyword>
<comment type="similarity">
    <text evidence="3 8">Belongs to the peptidase M17 family.</text>
</comment>
<dbReference type="GO" id="GO:0005737">
    <property type="term" value="C:cytoplasm"/>
    <property type="evidence" value="ECO:0007669"/>
    <property type="project" value="UniProtKB-SubCell"/>
</dbReference>
<keyword evidence="6 8" id="KW-0378">Hydrolase</keyword>
<dbReference type="InterPro" id="IPR023042">
    <property type="entry name" value="Peptidase_M17_leu_NH2_pept"/>
</dbReference>
<dbReference type="HAMAP" id="MF_00181">
    <property type="entry name" value="Cytosol_peptidase_M17"/>
    <property type="match status" value="1"/>
</dbReference>
<dbReference type="NCBIfam" id="NF002074">
    <property type="entry name" value="PRK00913.1-4"/>
    <property type="match status" value="1"/>
</dbReference>
<dbReference type="RefSeq" id="WP_126614935.1">
    <property type="nucleotide sequence ID" value="NZ_JBHUCY010000077.1"/>
</dbReference>
<dbReference type="GO" id="GO:0030145">
    <property type="term" value="F:manganese ion binding"/>
    <property type="evidence" value="ECO:0007669"/>
    <property type="project" value="UniProtKB-UniRule"/>
</dbReference>
<dbReference type="InterPro" id="IPR000819">
    <property type="entry name" value="Peptidase_M17_C"/>
</dbReference>
<reference evidence="10 11" key="1">
    <citation type="submission" date="2018-12" db="EMBL/GenBank/DDBJ databases">
        <authorList>
            <person name="Yang Y."/>
        </authorList>
    </citation>
    <scope>NUCLEOTIDE SEQUENCE [LARGE SCALE GENOMIC DNA]</scope>
    <source>
        <strain evidence="10 11">L-25-5w-1</strain>
    </source>
</reference>
<feature type="binding site" evidence="8">
    <location>
        <position position="355"/>
    </location>
    <ligand>
        <name>Mn(2+)</name>
        <dbReference type="ChEBI" id="CHEBI:29035"/>
        <label>1</label>
    </ligand>
</feature>
<dbReference type="InterPro" id="IPR043472">
    <property type="entry name" value="Macro_dom-like"/>
</dbReference>
<dbReference type="OrthoDB" id="9809354at2"/>
<comment type="catalytic activity">
    <reaction evidence="2 8">
        <text>Release of an N-terminal amino acid, preferentially leucine, but not glutamic or aspartic acids.</text>
        <dbReference type="EC" id="3.4.11.10"/>
    </reaction>
</comment>
<sequence length="506" mass="53233">MKFSFAKPSLASVLGKPGILAITVANDRSLGALGQELDQKTGGALTRAMAAARFSGKKDETLTLLAPAGVELERVVLIGVGKAEEITDLSLQSQGGTLFATLDKAGDEASLLVELPEGAALDGAAAAVEIAFGARLRSYKFDKYKTNDKKAEKKEPKPALDRLTLLVEGADEAKKAYGPRDKVADAIFFARDLVSEPANVIYPESLADKTKELESVGVEVEILEPKKLRKLGMGALLGVAQGSANEARVVVLRYNGNGDGEDQRPLAFIGKGVTFDTGGISIKGAAGMEDMKWDMGGSATVVGTLYALAARKAKVNAVGIIGLVENMPSGTAQRPGDIVTSMSGQTIEVINTDAEGRLVLADCLWYAQDVFKPKLMIDLATLTGAIIVALGHEHAGLFANNDELAQNLTAAGLKVGQPLWRLPMNDAYDKEIESPAADMKNVGSGGGAGSIVGAQFLKRFVNDVPWAHIDIAGVAWAKKDSATVPKGASAFGVRLLDRFVAEFHEA</sequence>
<dbReference type="NCBIfam" id="NF002075">
    <property type="entry name" value="PRK00913.2-2"/>
    <property type="match status" value="1"/>
</dbReference>
<name>A0A431VHF3_9PROT</name>
<evidence type="ECO:0000256" key="8">
    <source>
        <dbReference type="HAMAP-Rule" id="MF_00181"/>
    </source>
</evidence>
<dbReference type="GO" id="GO:0070006">
    <property type="term" value="F:metalloaminopeptidase activity"/>
    <property type="evidence" value="ECO:0007669"/>
    <property type="project" value="InterPro"/>
</dbReference>
<evidence type="ECO:0000313" key="10">
    <source>
        <dbReference type="EMBL" id="RTR20568.1"/>
    </source>
</evidence>
<dbReference type="NCBIfam" id="NF002083">
    <property type="entry name" value="PRK00913.3-5"/>
    <property type="match status" value="1"/>
</dbReference>
<dbReference type="Gene3D" id="3.40.630.10">
    <property type="entry name" value="Zn peptidases"/>
    <property type="match status" value="1"/>
</dbReference>
<proteinExistence type="inferred from homology"/>
<protein>
    <recommendedName>
        <fullName evidence="8">Probable cytosol aminopeptidase</fullName>
        <ecNumber evidence="8">3.4.11.1</ecNumber>
    </recommendedName>
    <alternativeName>
        <fullName evidence="8">Leucine aminopeptidase</fullName>
        <shortName evidence="8">LAP</shortName>
        <ecNumber evidence="8">3.4.11.10</ecNumber>
    </alternativeName>
    <alternativeName>
        <fullName evidence="8">Leucyl aminopeptidase</fullName>
    </alternativeName>
</protein>
<dbReference type="Pfam" id="PF02789">
    <property type="entry name" value="Peptidase_M17_N"/>
    <property type="match status" value="1"/>
</dbReference>
<feature type="binding site" evidence="8">
    <location>
        <position position="353"/>
    </location>
    <ligand>
        <name>Mn(2+)</name>
        <dbReference type="ChEBI" id="CHEBI:29035"/>
        <label>1</label>
    </ligand>
</feature>
<dbReference type="PANTHER" id="PTHR11963">
    <property type="entry name" value="LEUCINE AMINOPEPTIDASE-RELATED"/>
    <property type="match status" value="1"/>
</dbReference>
<dbReference type="NCBIfam" id="NF002077">
    <property type="entry name" value="PRK00913.2-4"/>
    <property type="match status" value="1"/>
</dbReference>